<comment type="subcellular location">
    <subcellularLocation>
        <location evidence="1">Mitochondrion inner membrane</location>
        <topology evidence="1">Multi-pass membrane protein</topology>
    </subcellularLocation>
</comment>
<feature type="transmembrane region" description="Helical" evidence="15">
    <location>
        <begin position="226"/>
        <end position="253"/>
    </location>
</feature>
<evidence type="ECO:0000256" key="8">
    <source>
        <dbReference type="ARBA" id="ARBA00022967"/>
    </source>
</evidence>
<evidence type="ECO:0000313" key="18">
    <source>
        <dbReference type="EMBL" id="KAH7249430.1"/>
    </source>
</evidence>
<dbReference type="Gene3D" id="1.20.1560.10">
    <property type="entry name" value="ABC transporter type 1, transmembrane domain"/>
    <property type="match status" value="1"/>
</dbReference>
<evidence type="ECO:0000256" key="12">
    <source>
        <dbReference type="ARBA" id="ARBA00039906"/>
    </source>
</evidence>
<dbReference type="InterPro" id="IPR036640">
    <property type="entry name" value="ABC1_TM_sf"/>
</dbReference>
<evidence type="ECO:0000313" key="19">
    <source>
        <dbReference type="Proteomes" id="UP000736672"/>
    </source>
</evidence>
<evidence type="ECO:0000256" key="7">
    <source>
        <dbReference type="ARBA" id="ARBA00022946"/>
    </source>
</evidence>
<evidence type="ECO:0000256" key="9">
    <source>
        <dbReference type="ARBA" id="ARBA00022989"/>
    </source>
</evidence>
<dbReference type="InterPro" id="IPR017871">
    <property type="entry name" value="ABC_transporter-like_CS"/>
</dbReference>
<dbReference type="AlphaFoldDB" id="A0A9P9H1I7"/>
<dbReference type="GO" id="GO:0005524">
    <property type="term" value="F:ATP binding"/>
    <property type="evidence" value="ECO:0007669"/>
    <property type="project" value="UniProtKB-KW"/>
</dbReference>
<feature type="transmembrane region" description="Helical" evidence="15">
    <location>
        <begin position="144"/>
        <end position="164"/>
    </location>
</feature>
<evidence type="ECO:0000256" key="5">
    <source>
        <dbReference type="ARBA" id="ARBA00022741"/>
    </source>
</evidence>
<evidence type="ECO:0000259" key="16">
    <source>
        <dbReference type="PROSITE" id="PS50893"/>
    </source>
</evidence>
<dbReference type="PANTHER" id="PTHR24221">
    <property type="entry name" value="ATP-BINDING CASSETTE SUB-FAMILY B"/>
    <property type="match status" value="1"/>
</dbReference>
<evidence type="ECO:0000256" key="13">
    <source>
        <dbReference type="ARBA" id="ARBA00040792"/>
    </source>
</evidence>
<name>A0A9P9H1I7_FUSSL</name>
<dbReference type="GO" id="GO:0005743">
    <property type="term" value="C:mitochondrial inner membrane"/>
    <property type="evidence" value="ECO:0007669"/>
    <property type="project" value="UniProtKB-SubCell"/>
</dbReference>
<dbReference type="CDD" id="cd18582">
    <property type="entry name" value="ABC_6TM_ATM1_ABCB7"/>
    <property type="match status" value="1"/>
</dbReference>
<feature type="transmembrane region" description="Helical" evidence="15">
    <location>
        <begin position="112"/>
        <end position="132"/>
    </location>
</feature>
<dbReference type="GO" id="GO:0016887">
    <property type="term" value="F:ATP hydrolysis activity"/>
    <property type="evidence" value="ECO:0007669"/>
    <property type="project" value="InterPro"/>
</dbReference>
<evidence type="ECO:0000256" key="11">
    <source>
        <dbReference type="ARBA" id="ARBA00024363"/>
    </source>
</evidence>
<reference evidence="18" key="1">
    <citation type="journal article" date="2021" name="Nat. Commun.">
        <title>Genetic determinants of endophytism in the Arabidopsis root mycobiome.</title>
        <authorList>
            <person name="Mesny F."/>
            <person name="Miyauchi S."/>
            <person name="Thiergart T."/>
            <person name="Pickel B."/>
            <person name="Atanasova L."/>
            <person name="Karlsson M."/>
            <person name="Huettel B."/>
            <person name="Barry K.W."/>
            <person name="Haridas S."/>
            <person name="Chen C."/>
            <person name="Bauer D."/>
            <person name="Andreopoulos W."/>
            <person name="Pangilinan J."/>
            <person name="LaButti K."/>
            <person name="Riley R."/>
            <person name="Lipzen A."/>
            <person name="Clum A."/>
            <person name="Drula E."/>
            <person name="Henrissat B."/>
            <person name="Kohler A."/>
            <person name="Grigoriev I.V."/>
            <person name="Martin F.M."/>
            <person name="Hacquard S."/>
        </authorList>
    </citation>
    <scope>NUCLEOTIDE SEQUENCE</scope>
    <source>
        <strain evidence="18">FSSC 5 MPI-SDFR-AT-0091</strain>
    </source>
</reference>
<feature type="domain" description="ABC transporter" evidence="16">
    <location>
        <begin position="437"/>
        <end position="673"/>
    </location>
</feature>
<keyword evidence="7" id="KW-0809">Transit peptide</keyword>
<feature type="compositionally biased region" description="Basic and acidic residues" evidence="14">
    <location>
        <begin position="40"/>
        <end position="55"/>
    </location>
</feature>
<keyword evidence="6" id="KW-0067">ATP-binding</keyword>
<dbReference type="InterPro" id="IPR011527">
    <property type="entry name" value="ABC1_TM_dom"/>
</dbReference>
<dbReference type="SMART" id="SM00382">
    <property type="entry name" value="AAA"/>
    <property type="match status" value="1"/>
</dbReference>
<dbReference type="FunFam" id="1.20.1560.10:FF:000004">
    <property type="entry name" value="ATP-binding cassette sub-family B member 7"/>
    <property type="match status" value="1"/>
</dbReference>
<keyword evidence="8" id="KW-1278">Translocase</keyword>
<dbReference type="PROSITE" id="PS50929">
    <property type="entry name" value="ABC_TM1F"/>
    <property type="match status" value="1"/>
</dbReference>
<comment type="subunit">
    <text evidence="2">Homodimer.</text>
</comment>
<dbReference type="Gene3D" id="3.40.50.300">
    <property type="entry name" value="P-loop containing nucleotide triphosphate hydrolases"/>
    <property type="match status" value="1"/>
</dbReference>
<evidence type="ECO:0000256" key="15">
    <source>
        <dbReference type="SAM" id="Phobius"/>
    </source>
</evidence>
<evidence type="ECO:0000256" key="10">
    <source>
        <dbReference type="ARBA" id="ARBA00023136"/>
    </source>
</evidence>
<keyword evidence="3" id="KW-0813">Transport</keyword>
<evidence type="ECO:0000256" key="2">
    <source>
        <dbReference type="ARBA" id="ARBA00011738"/>
    </source>
</evidence>
<dbReference type="InterPro" id="IPR039421">
    <property type="entry name" value="Type_1_exporter"/>
</dbReference>
<dbReference type="OrthoDB" id="6500128at2759"/>
<dbReference type="EMBL" id="JAGTJS010000013">
    <property type="protein sequence ID" value="KAH7249430.1"/>
    <property type="molecule type" value="Genomic_DNA"/>
</dbReference>
<dbReference type="GO" id="GO:0006879">
    <property type="term" value="P:intracellular iron ion homeostasis"/>
    <property type="evidence" value="ECO:0007669"/>
    <property type="project" value="TreeGrafter"/>
</dbReference>
<keyword evidence="19" id="KW-1185">Reference proteome</keyword>
<evidence type="ECO:0000256" key="14">
    <source>
        <dbReference type="SAM" id="MobiDB-lite"/>
    </source>
</evidence>
<accession>A0A9P9H1I7</accession>
<dbReference type="SUPFAM" id="SSF52540">
    <property type="entry name" value="P-loop containing nucleoside triphosphate hydrolases"/>
    <property type="match status" value="1"/>
</dbReference>
<dbReference type="InterPro" id="IPR003439">
    <property type="entry name" value="ABC_transporter-like_ATP-bd"/>
</dbReference>
<dbReference type="CDD" id="cd03253">
    <property type="entry name" value="ABCC_ATM1_transporter"/>
    <property type="match status" value="1"/>
</dbReference>
<dbReference type="GO" id="GO:0140466">
    <property type="term" value="P:iron-sulfur cluster export from the mitochondrion"/>
    <property type="evidence" value="ECO:0007669"/>
    <property type="project" value="UniProtKB-ARBA"/>
</dbReference>
<dbReference type="GO" id="GO:0140359">
    <property type="term" value="F:ABC-type transporter activity"/>
    <property type="evidence" value="ECO:0007669"/>
    <property type="project" value="InterPro"/>
</dbReference>
<evidence type="ECO:0000256" key="6">
    <source>
        <dbReference type="ARBA" id="ARBA00022840"/>
    </source>
</evidence>
<dbReference type="PROSITE" id="PS00211">
    <property type="entry name" value="ABC_TRANSPORTER_1"/>
    <property type="match status" value="1"/>
</dbReference>
<feature type="region of interest" description="Disordered" evidence="14">
    <location>
        <begin position="677"/>
        <end position="697"/>
    </location>
</feature>
<keyword evidence="4 15" id="KW-0812">Transmembrane</keyword>
<sequence>MMPRLLQRPPLGCRCGLVVFPQRPWAPRPALTQTFWTSAPRREQPRATTTKETKPIKPSAVFPAKKQATSKNDPLAAVDKSATEQRKADWAIMKEMSRYLWPKDDLSTKVRVGLAVSLLIGAKVMNVQVPFYFKSIVDSMNIDIAAVGGTATTVAGAMILAYGATRIGATVFQEVRNAVFASVAQKAIRRVAGNVFEHLLRLDLTFHLSKQTGGLTRALDRGTKGISFILTSMVFHILPTALEISMVCGILTYNYGAKFAALTVLTMVSYSAFTIWTTAWRTKFRRQANAADNRASTVAVDSLINYEAVKYFNNEKFEVARYDKALQQYERNSIKVATSLAFLNSGQNLIFSSALTGMMYLAAEGVASGGLTVGDLVMVNQLVFQLSVPLNFLGSVYRELRQSLLDMETLFNLQKVNANIKEKPDAKPLVLSKGGEIKFENVNFAYHPDRPILRNLNLTIPAGKKVAIVGPSGCGKSTLLRLLFRSYDVQDGRILIDDQDIRDVNLESLRRSIGVVPQDTPLFNDTVEHNIRYGSINASHDEVIAVAKRAHVHNTILQFPDGYQTKVGERGLMISGGEKQRLAVSRLLLKDPPLLFFDEATSALDTHTEQALMLNINSILREKGRTSVFVAHRLRTIFDSDIIIVLKEGQVAEMGTHRELIDRAGVYAELWSAQETRFHDDGTSKEEKQEEEEARSR</sequence>
<dbReference type="PROSITE" id="PS50893">
    <property type="entry name" value="ABC_TRANSPORTER_2"/>
    <property type="match status" value="1"/>
</dbReference>
<protein>
    <recommendedName>
        <fullName evidence="12">Iron-sulfur clusters transporter ATM1, mitochondrial</fullName>
    </recommendedName>
    <alternativeName>
        <fullName evidence="13">Iron-sulfur clusters transporter atm1, mitochondrial</fullName>
    </alternativeName>
</protein>
<dbReference type="InterPro" id="IPR003593">
    <property type="entry name" value="AAA+_ATPase"/>
</dbReference>
<evidence type="ECO:0000256" key="3">
    <source>
        <dbReference type="ARBA" id="ARBA00022448"/>
    </source>
</evidence>
<dbReference type="InterPro" id="IPR027417">
    <property type="entry name" value="P-loop_NTPase"/>
</dbReference>
<dbReference type="FunFam" id="3.40.50.300:FF:000186">
    <property type="entry name" value="ATP-binding cassette sub-family B member 7, mitochondrial"/>
    <property type="match status" value="1"/>
</dbReference>
<proteinExistence type="inferred from homology"/>
<evidence type="ECO:0000256" key="4">
    <source>
        <dbReference type="ARBA" id="ARBA00022692"/>
    </source>
</evidence>
<gene>
    <name evidence="18" type="ORF">B0J15DRAFT_400460</name>
</gene>
<dbReference type="Pfam" id="PF00005">
    <property type="entry name" value="ABC_tran"/>
    <property type="match status" value="1"/>
</dbReference>
<feature type="region of interest" description="Disordered" evidence="14">
    <location>
        <begin position="33"/>
        <end position="74"/>
    </location>
</feature>
<dbReference type="Proteomes" id="UP000736672">
    <property type="component" value="Unassembled WGS sequence"/>
</dbReference>
<keyword evidence="9 15" id="KW-1133">Transmembrane helix</keyword>
<evidence type="ECO:0000256" key="1">
    <source>
        <dbReference type="ARBA" id="ARBA00004448"/>
    </source>
</evidence>
<keyword evidence="5" id="KW-0547">Nucleotide-binding</keyword>
<evidence type="ECO:0000259" key="17">
    <source>
        <dbReference type="PROSITE" id="PS50929"/>
    </source>
</evidence>
<organism evidence="18 19">
    <name type="scientific">Fusarium solani</name>
    <name type="common">Filamentous fungus</name>
    <dbReference type="NCBI Taxonomy" id="169388"/>
    <lineage>
        <taxon>Eukaryota</taxon>
        <taxon>Fungi</taxon>
        <taxon>Dikarya</taxon>
        <taxon>Ascomycota</taxon>
        <taxon>Pezizomycotina</taxon>
        <taxon>Sordariomycetes</taxon>
        <taxon>Hypocreomycetidae</taxon>
        <taxon>Hypocreales</taxon>
        <taxon>Nectriaceae</taxon>
        <taxon>Fusarium</taxon>
        <taxon>Fusarium solani species complex</taxon>
    </lineage>
</organism>
<dbReference type="Pfam" id="PF00664">
    <property type="entry name" value="ABC_membrane"/>
    <property type="match status" value="1"/>
</dbReference>
<keyword evidence="10 15" id="KW-0472">Membrane</keyword>
<feature type="transmembrane region" description="Helical" evidence="15">
    <location>
        <begin position="259"/>
        <end position="279"/>
    </location>
</feature>
<comment type="similarity">
    <text evidence="11">Belongs to the ABC transporter superfamily. ABCB family. Heavy Metal importer (TC 3.A.1.210) subfamily.</text>
</comment>
<dbReference type="PANTHER" id="PTHR24221:SF402">
    <property type="entry name" value="IRON-SULFUR CLUSTERS TRANSPORTER ABCB7, MITOCHONDRIAL"/>
    <property type="match status" value="1"/>
</dbReference>
<dbReference type="SUPFAM" id="SSF90123">
    <property type="entry name" value="ABC transporter transmembrane region"/>
    <property type="match status" value="1"/>
</dbReference>
<comment type="caution">
    <text evidence="18">The sequence shown here is derived from an EMBL/GenBank/DDBJ whole genome shotgun (WGS) entry which is preliminary data.</text>
</comment>
<feature type="domain" description="ABC transmembrane type-1" evidence="17">
    <location>
        <begin position="114"/>
        <end position="402"/>
    </location>
</feature>
<keyword evidence="18" id="KW-0378">Hydrolase</keyword>